<feature type="compositionally biased region" description="Basic residues" evidence="1">
    <location>
        <begin position="22"/>
        <end position="46"/>
    </location>
</feature>
<feature type="region of interest" description="Disordered" evidence="1">
    <location>
        <begin position="1"/>
        <end position="80"/>
    </location>
</feature>
<gene>
    <name evidence="2" type="ORF">M0812_05382</name>
</gene>
<reference evidence="2" key="1">
    <citation type="submission" date="2022-08" db="EMBL/GenBank/DDBJ databases">
        <title>Novel sulphate-reducing endosymbionts in the free-living metamonad Anaeramoeba.</title>
        <authorList>
            <person name="Jerlstrom-Hultqvist J."/>
            <person name="Cepicka I."/>
            <person name="Gallot-Lavallee L."/>
            <person name="Salas-Leiva D."/>
            <person name="Curtis B.A."/>
            <person name="Zahonova K."/>
            <person name="Pipaliya S."/>
            <person name="Dacks J."/>
            <person name="Roger A.J."/>
        </authorList>
    </citation>
    <scope>NUCLEOTIDE SEQUENCE</scope>
    <source>
        <strain evidence="2">Busselton2</strain>
    </source>
</reference>
<dbReference type="AlphaFoldDB" id="A0AAV8A929"/>
<protein>
    <submittedName>
        <fullName evidence="2">Uncharacterized protein</fullName>
    </submittedName>
</protein>
<evidence type="ECO:0000256" key="1">
    <source>
        <dbReference type="SAM" id="MobiDB-lite"/>
    </source>
</evidence>
<dbReference type="Proteomes" id="UP001146793">
    <property type="component" value="Unassembled WGS sequence"/>
</dbReference>
<dbReference type="EMBL" id="JANTQA010000012">
    <property type="protein sequence ID" value="KAJ3449237.1"/>
    <property type="molecule type" value="Genomic_DNA"/>
</dbReference>
<proteinExistence type="predicted"/>
<accession>A0AAV8A929</accession>
<name>A0AAV8A929_9EUKA</name>
<sequence length="198" mass="23376">MSELVNNSHEDEDKPLEVSSNRPKHQRNKYKLKPTKKKKKKKRRKKKSDDNEKETTKKNIDNQEKQQKEEEEKDKLLPQEILEAVSKPKDYDLEDEKEDFYFARKRAAQVTHLDQDRKDLKKKIRSNQKFGIGVAVLDESGKNILATKKNSKKIRKQKKFEKQIFSSGVESILTDTFFAKKYRSVPLNFCTDEKSLND</sequence>
<comment type="caution">
    <text evidence="2">The sequence shown here is derived from an EMBL/GenBank/DDBJ whole genome shotgun (WGS) entry which is preliminary data.</text>
</comment>
<organism evidence="2 3">
    <name type="scientific">Anaeramoeba flamelloides</name>
    <dbReference type="NCBI Taxonomy" id="1746091"/>
    <lineage>
        <taxon>Eukaryota</taxon>
        <taxon>Metamonada</taxon>
        <taxon>Anaeramoebidae</taxon>
        <taxon>Anaeramoeba</taxon>
    </lineage>
</organism>
<evidence type="ECO:0000313" key="3">
    <source>
        <dbReference type="Proteomes" id="UP001146793"/>
    </source>
</evidence>
<feature type="compositionally biased region" description="Basic and acidic residues" evidence="1">
    <location>
        <begin position="47"/>
        <end position="77"/>
    </location>
</feature>
<evidence type="ECO:0000313" key="2">
    <source>
        <dbReference type="EMBL" id="KAJ3449237.1"/>
    </source>
</evidence>